<keyword evidence="4" id="KW-1185">Reference proteome</keyword>
<evidence type="ECO:0000259" key="2">
    <source>
        <dbReference type="Pfam" id="PF13751"/>
    </source>
</evidence>
<accession>A0ABR5H6D6</accession>
<dbReference type="Pfam" id="PF05598">
    <property type="entry name" value="DUF772"/>
    <property type="match status" value="1"/>
</dbReference>
<dbReference type="PANTHER" id="PTHR35604">
    <property type="entry name" value="TRANSPOSASE INSH FOR INSERTION SEQUENCE ELEMENT IS5A-RELATED"/>
    <property type="match status" value="1"/>
</dbReference>
<evidence type="ECO:0000259" key="1">
    <source>
        <dbReference type="Pfam" id="PF05598"/>
    </source>
</evidence>
<dbReference type="InterPro" id="IPR047629">
    <property type="entry name" value="IS1182_transpos"/>
</dbReference>
<dbReference type="Proteomes" id="UP000036471">
    <property type="component" value="Unassembled WGS sequence"/>
</dbReference>
<feature type="domain" description="Transposase DDE" evidence="2">
    <location>
        <begin position="425"/>
        <end position="545"/>
    </location>
</feature>
<protein>
    <submittedName>
        <fullName evidence="3">Transposase</fullName>
    </submittedName>
</protein>
<proteinExistence type="predicted"/>
<gene>
    <name evidence="3" type="ORF">QR79_19065</name>
</gene>
<sequence>MEARHVAAPRSPAEVPSQTAVVARAAFPRGNPYMRLRDELGTVFTDAQFTALFSCRGRPAEAPCRLALVTVLQFAENLSDRRAAEAARGRIDWKYLLGLDLTDPGFDASVLSEFRSRLVAGHAETLLLDTLLALCRERQLLVARGRQRTDSTHVLGAVRSLNRLGCVTETLRATLNGLAVAAPDWLRVHAEGSWNERYAKPIDDLYVPQGEAARRAHAEPIGRDGHTLLAAVFSPDAPAWLREIPAVILLSRVWLQNFQIVPVDDETGAKDDVDHTKPQTTRVVWRTSSEGIPPSLLMIASPYDPQTHYARKRSTTGIGYKVHLTETCDADRPRLITHVATTLAPVADRDALGSIHADLAAHDRLPDTHLVDAGYVDADLLLASTRDHAVTLLGPSPQDTQWQSRQSGAFRLQDFQIDWDRKSATCPAGHTTTNWSPDHNVGRTVMRIRFSSADCKPCALKENCTRSPRRLLTPRRREEHAALKAARAREADETFAEQYRWRAGIEGTLSLGVPTMHLRRARYLGLAKVHLQHVLTAAALNIGRIIDWLAGETVASTRRSPFPRLISQAA</sequence>
<dbReference type="PANTHER" id="PTHR35604:SF2">
    <property type="entry name" value="TRANSPOSASE INSH FOR INSERTION SEQUENCE ELEMENT IS5A-RELATED"/>
    <property type="match status" value="1"/>
</dbReference>
<dbReference type="InterPro" id="IPR008490">
    <property type="entry name" value="Transposase_InsH_N"/>
</dbReference>
<evidence type="ECO:0000313" key="4">
    <source>
        <dbReference type="Proteomes" id="UP000036471"/>
    </source>
</evidence>
<comment type="caution">
    <text evidence="3">The sequence shown here is derived from an EMBL/GenBank/DDBJ whole genome shotgun (WGS) entry which is preliminary data.</text>
</comment>
<dbReference type="NCBIfam" id="NF033551">
    <property type="entry name" value="transpos_IS1182"/>
    <property type="match status" value="1"/>
</dbReference>
<reference evidence="3 4" key="1">
    <citation type="submission" date="2014-11" db="EMBL/GenBank/DDBJ databases">
        <title>Comparative genomics of Methylobacterium species.</title>
        <authorList>
            <person name="Chaudhry V."/>
            <person name="Patil P.B."/>
        </authorList>
    </citation>
    <scope>NUCLEOTIDE SEQUENCE [LARGE SCALE GENOMIC DNA]</scope>
    <source>
        <strain evidence="3 4">SE3.6</strain>
    </source>
</reference>
<name>A0ABR5H6D6_9HYPH</name>
<dbReference type="InterPro" id="IPR025668">
    <property type="entry name" value="Tnp_DDE_dom"/>
</dbReference>
<dbReference type="Pfam" id="PF13751">
    <property type="entry name" value="DDE_Tnp_1_6"/>
    <property type="match status" value="1"/>
</dbReference>
<dbReference type="EMBL" id="JTHG01000181">
    <property type="protein sequence ID" value="KMO19870.1"/>
    <property type="molecule type" value="Genomic_DNA"/>
</dbReference>
<organism evidence="3 4">
    <name type="scientific">Methylobacterium indicum</name>
    <dbReference type="NCBI Taxonomy" id="1775910"/>
    <lineage>
        <taxon>Bacteria</taxon>
        <taxon>Pseudomonadati</taxon>
        <taxon>Pseudomonadota</taxon>
        <taxon>Alphaproteobacteria</taxon>
        <taxon>Hyphomicrobiales</taxon>
        <taxon>Methylobacteriaceae</taxon>
        <taxon>Methylobacterium</taxon>
    </lineage>
</organism>
<feature type="domain" description="Transposase InsH N-terminal" evidence="1">
    <location>
        <begin position="24"/>
        <end position="117"/>
    </location>
</feature>
<evidence type="ECO:0000313" key="3">
    <source>
        <dbReference type="EMBL" id="KMO19870.1"/>
    </source>
</evidence>